<dbReference type="HOGENOM" id="CLU_001681_1_2_1"/>
<dbReference type="OMA" id="PHPTQER"/>
<dbReference type="InterPro" id="IPR037165">
    <property type="entry name" value="AldOxase/xan_DH_Mopterin-bd_sf"/>
</dbReference>
<feature type="binding site" evidence="13">
    <location>
        <position position="936"/>
    </location>
    <ligand>
        <name>substrate</name>
    </ligand>
</feature>
<reference evidence="19" key="1">
    <citation type="journal article" date="2013" name="Nature">
        <title>Pan genome of the phytoplankton Emiliania underpins its global distribution.</title>
        <authorList>
            <person name="Read B.A."/>
            <person name="Kegel J."/>
            <person name="Klute M.J."/>
            <person name="Kuo A."/>
            <person name="Lefebvre S.C."/>
            <person name="Maumus F."/>
            <person name="Mayer C."/>
            <person name="Miller J."/>
            <person name="Monier A."/>
            <person name="Salamov A."/>
            <person name="Young J."/>
            <person name="Aguilar M."/>
            <person name="Claverie J.M."/>
            <person name="Frickenhaus S."/>
            <person name="Gonzalez K."/>
            <person name="Herman E.K."/>
            <person name="Lin Y.C."/>
            <person name="Napier J."/>
            <person name="Ogata H."/>
            <person name="Sarno A.F."/>
            <person name="Shmutz J."/>
            <person name="Schroeder D."/>
            <person name="de Vargas C."/>
            <person name="Verret F."/>
            <person name="von Dassow P."/>
            <person name="Valentin K."/>
            <person name="Van de Peer Y."/>
            <person name="Wheeler G."/>
            <person name="Dacks J.B."/>
            <person name="Delwiche C.F."/>
            <person name="Dyhrman S.T."/>
            <person name="Glockner G."/>
            <person name="John U."/>
            <person name="Richards T."/>
            <person name="Worden A.Z."/>
            <person name="Zhang X."/>
            <person name="Grigoriev I.V."/>
            <person name="Allen A.E."/>
            <person name="Bidle K."/>
            <person name="Borodovsky M."/>
            <person name="Bowler C."/>
            <person name="Brownlee C."/>
            <person name="Cock J.M."/>
            <person name="Elias M."/>
            <person name="Gladyshev V.N."/>
            <person name="Groth M."/>
            <person name="Guda C."/>
            <person name="Hadaegh A."/>
            <person name="Iglesias-Rodriguez M.D."/>
            <person name="Jenkins J."/>
            <person name="Jones B.M."/>
            <person name="Lawson T."/>
            <person name="Leese F."/>
            <person name="Lindquist E."/>
            <person name="Lobanov A."/>
            <person name="Lomsadze A."/>
            <person name="Malik S.B."/>
            <person name="Marsh M.E."/>
            <person name="Mackinder L."/>
            <person name="Mock T."/>
            <person name="Mueller-Roeber B."/>
            <person name="Pagarete A."/>
            <person name="Parker M."/>
            <person name="Probert I."/>
            <person name="Quesneville H."/>
            <person name="Raines C."/>
            <person name="Rensing S.A."/>
            <person name="Riano-Pachon D.M."/>
            <person name="Richier S."/>
            <person name="Rokitta S."/>
            <person name="Shiraiwa Y."/>
            <person name="Soanes D.M."/>
            <person name="van der Giezen M."/>
            <person name="Wahlund T.M."/>
            <person name="Williams B."/>
            <person name="Wilson W."/>
            <person name="Wolfe G."/>
            <person name="Wurch L.L."/>
        </authorList>
    </citation>
    <scope>NUCLEOTIDE SEQUENCE</scope>
</reference>
<dbReference type="InterPro" id="IPR016166">
    <property type="entry name" value="FAD-bd_PCMH"/>
</dbReference>
<dbReference type="InterPro" id="IPR016208">
    <property type="entry name" value="Ald_Oxase/xanthine_DH-like"/>
</dbReference>
<evidence type="ECO:0000256" key="9">
    <source>
        <dbReference type="ARBA" id="ARBA00023004"/>
    </source>
</evidence>
<evidence type="ECO:0000313" key="19">
    <source>
        <dbReference type="Proteomes" id="UP000013827"/>
    </source>
</evidence>
<dbReference type="SMART" id="SM01008">
    <property type="entry name" value="Ald_Xan_dh_C"/>
    <property type="match status" value="1"/>
</dbReference>
<evidence type="ECO:0000256" key="1">
    <source>
        <dbReference type="ARBA" id="ARBA00001974"/>
    </source>
</evidence>
<dbReference type="RefSeq" id="XP_005794541.1">
    <property type="nucleotide sequence ID" value="XM_005794484.1"/>
</dbReference>
<feature type="region of interest" description="Disordered" evidence="15">
    <location>
        <begin position="527"/>
        <end position="595"/>
    </location>
</feature>
<dbReference type="GO" id="GO:0016491">
    <property type="term" value="F:oxidoreductase activity"/>
    <property type="evidence" value="ECO:0007669"/>
    <property type="project" value="UniProtKB-KW"/>
</dbReference>
<keyword evidence="9 14" id="KW-0408">Iron</keyword>
<keyword evidence="4" id="KW-0285">Flavoprotein</keyword>
<dbReference type="Gene3D" id="3.30.465.10">
    <property type="match status" value="1"/>
</dbReference>
<evidence type="ECO:0000256" key="10">
    <source>
        <dbReference type="ARBA" id="ARBA00023014"/>
    </source>
</evidence>
<keyword evidence="10 14" id="KW-0411">Iron-sulfur</keyword>
<dbReference type="FunFam" id="3.30.365.10:FF:000001">
    <property type="entry name" value="Xanthine dehydrogenase oxidase"/>
    <property type="match status" value="1"/>
</dbReference>
<evidence type="ECO:0000256" key="8">
    <source>
        <dbReference type="ARBA" id="ARBA00023002"/>
    </source>
</evidence>
<evidence type="ECO:0000256" key="11">
    <source>
        <dbReference type="ARBA" id="ARBA00023027"/>
    </source>
</evidence>
<evidence type="ECO:0000256" key="6">
    <source>
        <dbReference type="ARBA" id="ARBA00022723"/>
    </source>
</evidence>
<evidence type="ECO:0000256" key="5">
    <source>
        <dbReference type="ARBA" id="ARBA00022714"/>
    </source>
</evidence>
<keyword evidence="11" id="KW-0520">NAD</keyword>
<dbReference type="PANTHER" id="PTHR45444">
    <property type="entry name" value="XANTHINE DEHYDROGENASE"/>
    <property type="match status" value="1"/>
</dbReference>
<feature type="binding site" evidence="14">
    <location>
        <position position="850"/>
    </location>
    <ligand>
        <name>Mo-molybdopterin</name>
        <dbReference type="ChEBI" id="CHEBI:71302"/>
    </ligand>
    <ligandPart>
        <name>Mo</name>
        <dbReference type="ChEBI" id="CHEBI:28685"/>
    </ligandPart>
</feature>
<feature type="binding site" evidence="14">
    <location>
        <position position="168"/>
    </location>
    <ligand>
        <name>[2Fe-2S] cluster</name>
        <dbReference type="ChEBI" id="CHEBI:190135"/>
        <label>2</label>
    </ligand>
</feature>
<dbReference type="Pfam" id="PF02738">
    <property type="entry name" value="MoCoBD_1"/>
    <property type="match status" value="1"/>
</dbReference>
<evidence type="ECO:0000256" key="3">
    <source>
        <dbReference type="ARBA" id="ARBA00022505"/>
    </source>
</evidence>
<dbReference type="FunFam" id="3.10.20.30:FF:000012">
    <property type="entry name" value="Xanthine dehydrogenase/oxidase"/>
    <property type="match status" value="1"/>
</dbReference>
<evidence type="ECO:0000313" key="18">
    <source>
        <dbReference type="EnsemblProtists" id="EOD42112"/>
    </source>
</evidence>
<feature type="binding site" evidence="14">
    <location>
        <position position="819"/>
    </location>
    <ligand>
        <name>Mo-molybdopterin</name>
        <dbReference type="ChEBI" id="CHEBI:71302"/>
    </ligand>
    <ligandPart>
        <name>Mo</name>
        <dbReference type="ChEBI" id="CHEBI:28685"/>
    </ligandPart>
</feature>
<feature type="binding site" evidence="14">
    <location>
        <position position="131"/>
    </location>
    <ligand>
        <name>[2Fe-2S] cluster</name>
        <dbReference type="ChEBI" id="CHEBI:190135"/>
        <label>2</label>
    </ligand>
</feature>
<dbReference type="STRING" id="2903.R1E3Z1"/>
<dbReference type="Pfam" id="PF00111">
    <property type="entry name" value="Fer2"/>
    <property type="match status" value="1"/>
</dbReference>
<feature type="binding site" evidence="13">
    <location>
        <position position="1068"/>
    </location>
    <ligand>
        <name>substrate</name>
    </ligand>
</feature>
<dbReference type="InterPro" id="IPR046867">
    <property type="entry name" value="AldOxase/xan_DH_MoCoBD2"/>
</dbReference>
<dbReference type="InterPro" id="IPR002346">
    <property type="entry name" value="Mopterin_DH_FAD-bd"/>
</dbReference>
<evidence type="ECO:0008006" key="20">
    <source>
        <dbReference type="Google" id="ProtNLM"/>
    </source>
</evidence>
<feature type="binding site" evidence="13">
    <location>
        <position position="388"/>
    </location>
    <ligand>
        <name>FAD</name>
        <dbReference type="ChEBI" id="CHEBI:57692"/>
    </ligand>
</feature>
<evidence type="ECO:0000259" key="17">
    <source>
        <dbReference type="PROSITE" id="PS51387"/>
    </source>
</evidence>
<dbReference type="InterPro" id="IPR036683">
    <property type="entry name" value="CO_DH_flav_C_dom_sf"/>
</dbReference>
<evidence type="ECO:0000256" key="15">
    <source>
        <dbReference type="SAM" id="MobiDB-lite"/>
    </source>
</evidence>
<feature type="binding site" evidence="14">
    <location>
        <position position="69"/>
    </location>
    <ligand>
        <name>[2Fe-2S] cluster</name>
        <dbReference type="ChEBI" id="CHEBI:190135"/>
        <label>1</label>
    </ligand>
</feature>
<dbReference type="PaxDb" id="2903-EOD42112"/>
<keyword evidence="19" id="KW-1185">Reference proteome</keyword>
<feature type="binding site" evidence="14">
    <location>
        <position position="166"/>
    </location>
    <ligand>
        <name>[2Fe-2S] cluster</name>
        <dbReference type="ChEBI" id="CHEBI:190135"/>
        <label>2</label>
    </ligand>
</feature>
<dbReference type="InterPro" id="IPR016169">
    <property type="entry name" value="FAD-bd_PCMH_sub2"/>
</dbReference>
<comment type="cofactor">
    <cofactor evidence="1 13">
        <name>FAD</name>
        <dbReference type="ChEBI" id="CHEBI:57692"/>
    </cofactor>
</comment>
<evidence type="ECO:0000256" key="7">
    <source>
        <dbReference type="ARBA" id="ARBA00022827"/>
    </source>
</evidence>
<keyword evidence="3 14" id="KW-0500">Molybdenum</keyword>
<dbReference type="InterPro" id="IPR002888">
    <property type="entry name" value="2Fe-2S-bd"/>
</dbReference>
<dbReference type="GeneID" id="17287382"/>
<dbReference type="InterPro" id="IPR012675">
    <property type="entry name" value="Beta-grasp_dom_sf"/>
</dbReference>
<evidence type="ECO:0000256" key="12">
    <source>
        <dbReference type="ARBA" id="ARBA00034078"/>
    </source>
</evidence>
<dbReference type="Pfam" id="PF00941">
    <property type="entry name" value="FAD_binding_5"/>
    <property type="match status" value="1"/>
</dbReference>
<feature type="binding site" evidence="14">
    <location>
        <position position="134"/>
    </location>
    <ligand>
        <name>[2Fe-2S] cluster</name>
        <dbReference type="ChEBI" id="CHEBI:190135"/>
        <label>2</label>
    </ligand>
</feature>
<feature type="binding site" evidence="13">
    <location>
        <position position="970"/>
    </location>
    <ligand>
        <name>substrate</name>
    </ligand>
</feature>
<evidence type="ECO:0000259" key="16">
    <source>
        <dbReference type="PROSITE" id="PS51085"/>
    </source>
</evidence>
<dbReference type="Proteomes" id="UP000013827">
    <property type="component" value="Unassembled WGS sequence"/>
</dbReference>
<dbReference type="Pfam" id="PF01315">
    <property type="entry name" value="Ald_Xan_dh_C"/>
    <property type="match status" value="1"/>
</dbReference>
<dbReference type="PROSITE" id="PS00197">
    <property type="entry name" value="2FE2S_FER_1"/>
    <property type="match status" value="1"/>
</dbReference>
<comment type="cofactor">
    <cofactor evidence="14">
        <name>[2Fe-2S] cluster</name>
        <dbReference type="ChEBI" id="CHEBI:190135"/>
    </cofactor>
    <text evidence="14">Binds 2 [2Fe-2S] clusters.</text>
</comment>
<dbReference type="InterPro" id="IPR006058">
    <property type="entry name" value="2Fe2S_fd_BS"/>
</dbReference>
<dbReference type="Pfam" id="PF01799">
    <property type="entry name" value="Fer2_2"/>
    <property type="match status" value="1"/>
</dbReference>
<dbReference type="eggNOG" id="KOG0430">
    <property type="taxonomic scope" value="Eukaryota"/>
</dbReference>
<dbReference type="KEGG" id="ehx:EMIHUDRAFT_461094"/>
<evidence type="ECO:0000256" key="13">
    <source>
        <dbReference type="PIRSR" id="PIRSR000127-2"/>
    </source>
</evidence>
<dbReference type="Gene3D" id="3.10.20.30">
    <property type="match status" value="1"/>
</dbReference>
<feature type="domain" description="2Fe-2S ferredoxin-type" evidence="16">
    <location>
        <begin position="23"/>
        <end position="108"/>
    </location>
</feature>
<comment type="cofactor">
    <cofactor evidence="12">
        <name>[2Fe-2S] cluster</name>
        <dbReference type="ChEBI" id="CHEBI:190135"/>
    </cofactor>
</comment>
<dbReference type="EnsemblProtists" id="EOD42112">
    <property type="protein sequence ID" value="EOD42112"/>
    <property type="gene ID" value="EMIHUDRAFT_461094"/>
</dbReference>
<dbReference type="InterPro" id="IPR001041">
    <property type="entry name" value="2Fe-2S_ferredoxin-type"/>
</dbReference>
<comment type="cofactor">
    <cofactor evidence="14">
        <name>Mo-molybdopterin</name>
        <dbReference type="ChEBI" id="CHEBI:71302"/>
    </cofactor>
    <text evidence="14">Binds 1 Mo-molybdopterin (Mo-MPT) cofactor per subunit.</text>
</comment>
<keyword evidence="7 13" id="KW-0274">FAD</keyword>
<dbReference type="GO" id="GO:0051537">
    <property type="term" value="F:2 iron, 2 sulfur cluster binding"/>
    <property type="evidence" value="ECO:0007669"/>
    <property type="project" value="UniProtKB-KW"/>
</dbReference>
<feature type="binding site" evidence="13">
    <location>
        <position position="326"/>
    </location>
    <ligand>
        <name>FAD</name>
        <dbReference type="ChEBI" id="CHEBI:57692"/>
    </ligand>
</feature>
<dbReference type="InterPro" id="IPR036318">
    <property type="entry name" value="FAD-bd_PCMH-like_sf"/>
</dbReference>
<feature type="binding site" evidence="14">
    <location>
        <position position="1137"/>
    </location>
    <ligand>
        <name>Mo-molybdopterin</name>
        <dbReference type="ChEBI" id="CHEBI:71302"/>
    </ligand>
    <ligandPart>
        <name>Mo</name>
        <dbReference type="ChEBI" id="CHEBI:28685"/>
    </ligandPart>
</feature>
<feature type="binding site" evidence="13">
    <location>
        <position position="303"/>
    </location>
    <ligand>
        <name>FAD</name>
        <dbReference type="ChEBI" id="CHEBI:57692"/>
    </ligand>
</feature>
<dbReference type="SUPFAM" id="SSF54292">
    <property type="entry name" value="2Fe-2S ferredoxin-like"/>
    <property type="match status" value="1"/>
</dbReference>
<dbReference type="GO" id="GO:0005506">
    <property type="term" value="F:iron ion binding"/>
    <property type="evidence" value="ECO:0007669"/>
    <property type="project" value="InterPro"/>
</dbReference>
<dbReference type="PROSITE" id="PS51387">
    <property type="entry name" value="FAD_PCMH"/>
    <property type="match status" value="1"/>
</dbReference>
<dbReference type="Pfam" id="PF20256">
    <property type="entry name" value="MoCoBD_2"/>
    <property type="match status" value="1"/>
</dbReference>
<dbReference type="PANTHER" id="PTHR45444:SF3">
    <property type="entry name" value="XANTHINE DEHYDROGENASE"/>
    <property type="match status" value="1"/>
</dbReference>
<evidence type="ECO:0000256" key="4">
    <source>
        <dbReference type="ARBA" id="ARBA00022630"/>
    </source>
</evidence>
<dbReference type="InterPro" id="IPR036884">
    <property type="entry name" value="2Fe-2S-bd_dom_sf"/>
</dbReference>
<keyword evidence="5 14" id="KW-0001">2Fe-2S</keyword>
<dbReference type="PROSITE" id="PS51085">
    <property type="entry name" value="2FE2S_FER_2"/>
    <property type="match status" value="1"/>
</dbReference>
<keyword evidence="6 14" id="KW-0479">Metal-binding</keyword>
<dbReference type="InterPro" id="IPR036010">
    <property type="entry name" value="2Fe-2S_ferredoxin-like_sf"/>
</dbReference>
<keyword evidence="8" id="KW-0560">Oxidoreductase</keyword>
<feature type="binding site" evidence="14">
    <location>
        <position position="66"/>
    </location>
    <ligand>
        <name>[2Fe-2S] cluster</name>
        <dbReference type="ChEBI" id="CHEBI:190135"/>
        <label>1</label>
    </ligand>
</feature>
<dbReference type="Gene3D" id="3.30.365.10">
    <property type="entry name" value="Aldehyde oxidase/xanthine dehydrogenase, molybdopterin binding domain"/>
    <property type="match status" value="5"/>
</dbReference>
<proteinExistence type="inferred from homology"/>
<dbReference type="InterPro" id="IPR005107">
    <property type="entry name" value="CO_DH_flav_C"/>
</dbReference>
<feature type="binding site" evidence="14">
    <location>
        <position position="61"/>
    </location>
    <ligand>
        <name>[2Fe-2S] cluster</name>
        <dbReference type="ChEBI" id="CHEBI:190135"/>
        <label>1</label>
    </ligand>
</feature>
<protein>
    <recommendedName>
        <fullName evidence="20">Xanthine dehydrogenase</fullName>
    </recommendedName>
</protein>
<dbReference type="FunFam" id="3.30.365.10:FF:000002">
    <property type="entry name" value="Xanthine dehydrogenase oxidase"/>
    <property type="match status" value="1"/>
</dbReference>
<reference evidence="18" key="2">
    <citation type="submission" date="2024-10" db="UniProtKB">
        <authorList>
            <consortium name="EnsemblProtists"/>
        </authorList>
    </citation>
    <scope>IDENTIFICATION</scope>
</reference>
<dbReference type="SUPFAM" id="SSF47741">
    <property type="entry name" value="CO dehydrogenase ISP C-domain like"/>
    <property type="match status" value="1"/>
</dbReference>
<sequence>MTRATLAYEETPLSAAALKQYRGSVLLYCNGKRHEIAAADAQMTLLEWLRSEGYTGTKLGCGEGGCGACTVVLSSRGDGSEVRHSAVNACLMPVCAADWCMVTTVEGIGSSRRGEVHPIQERLAALHGSQCGFCTPGIVMALYAALRTSPDMRAEELTEKLDGNLCRCTGYRPILDAAASLCIRDDGGSGCCGGGGGENGGGGNGCGSGNKGCGGGGGAGGCAASLPSDCKLLPDGDVVSSTASKLAKHTTPPTAWWSPTSLQELLALKASLGERGRIVTGASEAGGCEGEAARACATMLRWFASTQIRNVASLGGNIATASPISDMIPTLLACGASLTAASEARGERTVPLAGFVTGYRRVALEPDEVIVSFFVPHCAPLEFVRPYKQARRREDDISIVSCALRVRLEPAQREGRGVWLVSDAALAYGGLAPTAVLAAKTADKLRGCTWDAAAVDALLPAVMSELAVPHDAPGGQPEYRTALAGSFLFKFFVATSASLATVAPVGSPPPPLVAEADASAAVSWLEEPKPASGGEQRFPHASYPGLESQSPGGKTAWGIEGPRAIEPPTASEKEARRGGDGGLAPKGSSGADSDRVRVVGESHPHAAGRLHTTGEAEYTDDVRPPAGMLHAWLVRATVAPASILRIDAAAARAMPGVADVIFASDLPPGGQNALGPVAKDEECFADGHASHVGQVIGVAVADSIEAARAAAEAVAVEYGDPWEPPIYTIDAAVAAGSFFDGTRGDERTSWSRTGAALGITTAHDLEAGRDIDEAFAEEGLTVVSGEFRVGGQEHFYLEPMTCLAEPTDDGGISVLSSTQGVDKTHKTVARLLNLPAAKVVSKVRRMGGGFGGKETRTAFVAAACAAAAYKVNAPVRLALRRDVDMGTTGGRHPFVVKYTAAARRDGKGVPKLAALKAQLYSNGGAFLDLSGPVMDRALLHLDNCYRWPAFSARGVVCRTHTPPNTAFRGFGGPQGLIACEHILEHLATELRVPPDALREANMYAEGDALPFGQVLCAGEWRVPRAWRELREGAEVEARREAAAAFNAAHRWRKRGVAMLPTKFGINFTAKFMNQGGALVHVYTDGTVLITHGGTEMGQGLHTKVCQVAAKAFGVPLSACHVAESASDKVANSIPTAASASTDLYGMATLDACRKILKRLEPVRNKLGPGASLAELALTAWLDRIDLSAHGFFSISDERCGFDWAIQPGKHADGTPDQTTRGHPFNYFTQGCAVAEVEVDVLTGDHAVLRADVLLDLGSSINPALDVGQIEGAFVQGAGWTTTEELIWGDEQHPWVRPQGKLLNSGPGGYKLPAFNDAPRTFNVRLLSGADNPVAVRNAVRAARASHFPDAADAHLEMYSPATSERIRLACADKIAAAAIGGEAGPAGFQPKGSF</sequence>
<dbReference type="SUPFAM" id="SSF56003">
    <property type="entry name" value="Molybdenum cofactor-binding domain"/>
    <property type="match status" value="1"/>
</dbReference>
<name>A0A0D3L277_EMIH1</name>
<dbReference type="SUPFAM" id="SSF54665">
    <property type="entry name" value="CO dehydrogenase molybdoprotein N-domain-like"/>
    <property type="match status" value="1"/>
</dbReference>
<feature type="binding site" evidence="14">
    <location>
        <position position="90"/>
    </location>
    <ligand>
        <name>[2Fe-2S] cluster</name>
        <dbReference type="ChEBI" id="CHEBI:190135"/>
        <label>1</label>
    </ligand>
</feature>
<dbReference type="InterPro" id="IPR000674">
    <property type="entry name" value="Ald_Oxase/Xan_DH_a/b"/>
</dbReference>
<dbReference type="Gene3D" id="3.90.1170.50">
    <property type="entry name" value="Aldehyde oxidase/xanthine dehydrogenase, a/b hammerhead"/>
    <property type="match status" value="1"/>
</dbReference>
<organism evidence="18 19">
    <name type="scientific">Emiliania huxleyi (strain CCMP1516)</name>
    <dbReference type="NCBI Taxonomy" id="280463"/>
    <lineage>
        <taxon>Eukaryota</taxon>
        <taxon>Haptista</taxon>
        <taxon>Haptophyta</taxon>
        <taxon>Prymnesiophyceae</taxon>
        <taxon>Isochrysidales</taxon>
        <taxon>Noelaerhabdaceae</taxon>
        <taxon>Emiliania</taxon>
    </lineage>
</organism>
<dbReference type="InterPro" id="IPR008274">
    <property type="entry name" value="AldOxase/xan_DH_MoCoBD1"/>
</dbReference>
<dbReference type="Pfam" id="PF03450">
    <property type="entry name" value="CO_deh_flav_C"/>
    <property type="match status" value="1"/>
</dbReference>
<dbReference type="Gene3D" id="3.30.390.50">
    <property type="entry name" value="CO dehydrogenase flavoprotein, C-terminal domain"/>
    <property type="match status" value="1"/>
</dbReference>
<feature type="binding site" evidence="13">
    <location>
        <begin position="313"/>
        <end position="317"/>
    </location>
    <ligand>
        <name>FAD</name>
        <dbReference type="ChEBI" id="CHEBI:57692"/>
    </ligand>
</feature>
<comment type="similarity">
    <text evidence="2">Belongs to the xanthine dehydrogenase family.</text>
</comment>
<feature type="binding site" evidence="13">
    <location>
        <position position="854"/>
    </location>
    <ligand>
        <name>substrate</name>
    </ligand>
</feature>
<feature type="binding site" evidence="14">
    <location>
        <position position="968"/>
    </location>
    <ligand>
        <name>Mo-molybdopterin</name>
        <dbReference type="ChEBI" id="CHEBI:71302"/>
    </ligand>
    <ligandPart>
        <name>Mo</name>
        <dbReference type="ChEBI" id="CHEBI:28685"/>
    </ligandPart>
</feature>
<accession>A0A0D3L277</accession>
<dbReference type="PIRSF" id="PIRSF000127">
    <property type="entry name" value="Xanthine_DH"/>
    <property type="match status" value="1"/>
</dbReference>
<evidence type="ECO:0000256" key="2">
    <source>
        <dbReference type="ARBA" id="ARBA00006849"/>
    </source>
</evidence>
<dbReference type="SMART" id="SM01092">
    <property type="entry name" value="CO_deh_flav_C"/>
    <property type="match status" value="1"/>
</dbReference>
<evidence type="ECO:0000256" key="14">
    <source>
        <dbReference type="PIRSR" id="PIRSR000127-3"/>
    </source>
</evidence>
<dbReference type="InterPro" id="IPR036856">
    <property type="entry name" value="Ald_Oxase/Xan_DH_a/b_sf"/>
</dbReference>
<dbReference type="GO" id="GO:0071949">
    <property type="term" value="F:FAD binding"/>
    <property type="evidence" value="ECO:0007669"/>
    <property type="project" value="InterPro"/>
</dbReference>
<dbReference type="SUPFAM" id="SSF56176">
    <property type="entry name" value="FAD-binding/transporter-associated domain-like"/>
    <property type="match status" value="1"/>
</dbReference>
<dbReference type="SUPFAM" id="SSF55447">
    <property type="entry name" value="CO dehydrogenase flavoprotein C-terminal domain-like"/>
    <property type="match status" value="1"/>
</dbReference>
<feature type="domain" description="FAD-binding PCMH-type" evidence="17">
    <location>
        <begin position="258"/>
        <end position="380"/>
    </location>
</feature>
<dbReference type="Gene3D" id="1.10.150.120">
    <property type="entry name" value="[2Fe-2S]-binding domain"/>
    <property type="match status" value="1"/>
</dbReference>